<evidence type="ECO:0000256" key="9">
    <source>
        <dbReference type="ARBA" id="ARBA00023224"/>
    </source>
</evidence>
<name>A0A210QN59_MIZYE</name>
<dbReference type="PROSITE" id="PS50262">
    <property type="entry name" value="G_PROTEIN_RECEP_F1_2"/>
    <property type="match status" value="1"/>
</dbReference>
<keyword evidence="6 10" id="KW-0472">Membrane</keyword>
<evidence type="ECO:0000259" key="11">
    <source>
        <dbReference type="PROSITE" id="PS50262"/>
    </source>
</evidence>
<comment type="similarity">
    <text evidence="10">Belongs to the G-protein coupled receptor 1 family. Vasopressin/oxytocin receptor subfamily.</text>
</comment>
<proteinExistence type="inferred from homology"/>
<reference evidence="12 13" key="1">
    <citation type="journal article" date="2017" name="Nat. Ecol. Evol.">
        <title>Scallop genome provides insights into evolution of bilaterian karyotype and development.</title>
        <authorList>
            <person name="Wang S."/>
            <person name="Zhang J."/>
            <person name="Jiao W."/>
            <person name="Li J."/>
            <person name="Xun X."/>
            <person name="Sun Y."/>
            <person name="Guo X."/>
            <person name="Huan P."/>
            <person name="Dong B."/>
            <person name="Zhang L."/>
            <person name="Hu X."/>
            <person name="Sun X."/>
            <person name="Wang J."/>
            <person name="Zhao C."/>
            <person name="Wang Y."/>
            <person name="Wang D."/>
            <person name="Huang X."/>
            <person name="Wang R."/>
            <person name="Lv J."/>
            <person name="Li Y."/>
            <person name="Zhang Z."/>
            <person name="Liu B."/>
            <person name="Lu W."/>
            <person name="Hui Y."/>
            <person name="Liang J."/>
            <person name="Zhou Z."/>
            <person name="Hou R."/>
            <person name="Li X."/>
            <person name="Liu Y."/>
            <person name="Li H."/>
            <person name="Ning X."/>
            <person name="Lin Y."/>
            <person name="Zhao L."/>
            <person name="Xing Q."/>
            <person name="Dou J."/>
            <person name="Li Y."/>
            <person name="Mao J."/>
            <person name="Guo H."/>
            <person name="Dou H."/>
            <person name="Li T."/>
            <person name="Mu C."/>
            <person name="Jiang W."/>
            <person name="Fu Q."/>
            <person name="Fu X."/>
            <person name="Miao Y."/>
            <person name="Liu J."/>
            <person name="Yu Q."/>
            <person name="Li R."/>
            <person name="Liao H."/>
            <person name="Li X."/>
            <person name="Kong Y."/>
            <person name="Jiang Z."/>
            <person name="Chourrout D."/>
            <person name="Li R."/>
            <person name="Bao Z."/>
        </authorList>
    </citation>
    <scope>NUCLEOTIDE SEQUENCE [LARGE SCALE GENOMIC DNA]</scope>
    <source>
        <strain evidence="12 13">PY_sf001</strain>
    </source>
</reference>
<dbReference type="GO" id="GO:0008188">
    <property type="term" value="F:neuropeptide receptor activity"/>
    <property type="evidence" value="ECO:0007669"/>
    <property type="project" value="TreeGrafter"/>
</dbReference>
<comment type="caution">
    <text evidence="12">The sequence shown here is derived from an EMBL/GenBank/DDBJ whole genome shotgun (WGS) entry which is preliminary data.</text>
</comment>
<organism evidence="12 13">
    <name type="scientific">Mizuhopecten yessoensis</name>
    <name type="common">Japanese scallop</name>
    <name type="synonym">Patinopecten yessoensis</name>
    <dbReference type="NCBI Taxonomy" id="6573"/>
    <lineage>
        <taxon>Eukaryota</taxon>
        <taxon>Metazoa</taxon>
        <taxon>Spiralia</taxon>
        <taxon>Lophotrochozoa</taxon>
        <taxon>Mollusca</taxon>
        <taxon>Bivalvia</taxon>
        <taxon>Autobranchia</taxon>
        <taxon>Pteriomorphia</taxon>
        <taxon>Pectinida</taxon>
        <taxon>Pectinoidea</taxon>
        <taxon>Pectinidae</taxon>
        <taxon>Mizuhopecten</taxon>
    </lineage>
</organism>
<comment type="subcellular location">
    <subcellularLocation>
        <location evidence="1 10">Cell membrane</location>
        <topology evidence="1 10">Multi-pass membrane protein</topology>
    </subcellularLocation>
</comment>
<gene>
    <name evidence="12" type="ORF">KP79_PYT24509</name>
</gene>
<dbReference type="AlphaFoldDB" id="A0A210QN59"/>
<keyword evidence="5 10" id="KW-0297">G-protein coupled receptor</keyword>
<evidence type="ECO:0000256" key="5">
    <source>
        <dbReference type="ARBA" id="ARBA00023040"/>
    </source>
</evidence>
<dbReference type="InterPro" id="IPR052665">
    <property type="entry name" value="Neuropeptide-GPCR"/>
</dbReference>
<keyword evidence="9 10" id="KW-0807">Transducer</keyword>
<evidence type="ECO:0000256" key="6">
    <source>
        <dbReference type="ARBA" id="ARBA00023136"/>
    </source>
</evidence>
<feature type="transmembrane region" description="Helical" evidence="10">
    <location>
        <begin position="58"/>
        <end position="80"/>
    </location>
</feature>
<keyword evidence="4 10" id="KW-1133">Transmembrane helix</keyword>
<keyword evidence="7 10" id="KW-0675">Receptor</keyword>
<dbReference type="PANTHER" id="PTHR24224">
    <property type="entry name" value="CARDIOACCELERATORY PEPTIDE RECEPTOR-RELATED"/>
    <property type="match status" value="1"/>
</dbReference>
<evidence type="ECO:0000256" key="10">
    <source>
        <dbReference type="RuleBase" id="RU046427"/>
    </source>
</evidence>
<evidence type="ECO:0000256" key="7">
    <source>
        <dbReference type="ARBA" id="ARBA00023170"/>
    </source>
</evidence>
<dbReference type="PANTHER" id="PTHR24224:SF6">
    <property type="entry name" value="CARDIOACCELERATORY PEPTIDE RECEPTOR-RELATED"/>
    <property type="match status" value="1"/>
</dbReference>
<feature type="domain" description="G-protein coupled receptors family 1 profile" evidence="11">
    <location>
        <begin position="71"/>
        <end position="369"/>
    </location>
</feature>
<dbReference type="GO" id="GO:0005886">
    <property type="term" value="C:plasma membrane"/>
    <property type="evidence" value="ECO:0007669"/>
    <property type="project" value="UniProtKB-SubCell"/>
</dbReference>
<evidence type="ECO:0000256" key="4">
    <source>
        <dbReference type="ARBA" id="ARBA00022989"/>
    </source>
</evidence>
<dbReference type="GO" id="GO:0005000">
    <property type="term" value="F:vasopressin receptor activity"/>
    <property type="evidence" value="ECO:0007669"/>
    <property type="project" value="InterPro"/>
</dbReference>
<keyword evidence="13" id="KW-1185">Reference proteome</keyword>
<dbReference type="Proteomes" id="UP000242188">
    <property type="component" value="Unassembled WGS sequence"/>
</dbReference>
<dbReference type="OrthoDB" id="5987909at2759"/>
<sequence length="398" mass="45785">MQRWLTFIPFHVTKNYTMNVTDNQTDFGQMDVLPSDIGQLPVSNNTIQTFYFHQTAQVAFMCVLFLVTMTTNALVLFLIFMSRKIKSRMNMFIANLACADLLVGIFFILTDIFWKITIEWHAGNVVCKLIKFTQTFVMYGSSYALVALTIDRLEAIARPLNFQTRSRRYRILISLGWFFSFLFSLPHLHLYNEEIVNGGMDGPKVQCWMLLPEPWMWRPYITLIAMAIFVVPALIIMASYMFIICIIWRKNNSTLSSHDYSERYLLSAAQGNGTTYGSPSLVVHSSRRRGHWTETSMSSRGIIPRARIKTIKITFVIVLAFVLCWSPYFVYDLLDAYGHIQHGTPHSVAISTFIQSLAPLNSAANPIIYIIFNTEMFEKYCCRRYGTQSPSRTSITQV</sequence>
<feature type="transmembrane region" description="Helical" evidence="10">
    <location>
        <begin position="92"/>
        <end position="109"/>
    </location>
</feature>
<feature type="transmembrane region" description="Helical" evidence="10">
    <location>
        <begin position="129"/>
        <end position="150"/>
    </location>
</feature>
<feature type="transmembrane region" description="Helical" evidence="10">
    <location>
        <begin position="171"/>
        <end position="191"/>
    </location>
</feature>
<feature type="transmembrane region" description="Helical" evidence="10">
    <location>
        <begin position="220"/>
        <end position="248"/>
    </location>
</feature>
<keyword evidence="2" id="KW-1003">Cell membrane</keyword>
<dbReference type="InterPro" id="IPR000276">
    <property type="entry name" value="GPCR_Rhodpsn"/>
</dbReference>
<dbReference type="STRING" id="6573.A0A210QN59"/>
<protein>
    <submittedName>
        <fullName evidence="12">Cardioacceleratory peptide receptor</fullName>
    </submittedName>
</protein>
<dbReference type="Gene3D" id="1.20.1070.10">
    <property type="entry name" value="Rhodopsin 7-helix transmembrane proteins"/>
    <property type="match status" value="1"/>
</dbReference>
<dbReference type="Pfam" id="PF00001">
    <property type="entry name" value="7tm_1"/>
    <property type="match status" value="1"/>
</dbReference>
<dbReference type="EMBL" id="NEDP02002754">
    <property type="protein sequence ID" value="OWF50176.1"/>
    <property type="molecule type" value="Genomic_DNA"/>
</dbReference>
<keyword evidence="3 10" id="KW-0812">Transmembrane</keyword>
<feature type="transmembrane region" description="Helical" evidence="10">
    <location>
        <begin position="313"/>
        <end position="331"/>
    </location>
</feature>
<dbReference type="SUPFAM" id="SSF81321">
    <property type="entry name" value="Family A G protein-coupled receptor-like"/>
    <property type="match status" value="1"/>
</dbReference>
<evidence type="ECO:0000313" key="12">
    <source>
        <dbReference type="EMBL" id="OWF50176.1"/>
    </source>
</evidence>
<comment type="caution">
    <text evidence="10">Lacks conserved residue(s) required for the propagation of feature annotation.</text>
</comment>
<accession>A0A210QN59</accession>
<dbReference type="PRINTS" id="PR00237">
    <property type="entry name" value="GPCRRHODOPSN"/>
</dbReference>
<evidence type="ECO:0000256" key="8">
    <source>
        <dbReference type="ARBA" id="ARBA00023180"/>
    </source>
</evidence>
<dbReference type="PRINTS" id="PR00896">
    <property type="entry name" value="VASOPRESSINR"/>
</dbReference>
<keyword evidence="8 10" id="KW-0325">Glycoprotein</keyword>
<dbReference type="InterPro" id="IPR017452">
    <property type="entry name" value="GPCR_Rhodpsn_7TM"/>
</dbReference>
<evidence type="ECO:0000256" key="1">
    <source>
        <dbReference type="ARBA" id="ARBA00004651"/>
    </source>
</evidence>
<dbReference type="InterPro" id="IPR001817">
    <property type="entry name" value="Vasoprsn_rcpt"/>
</dbReference>
<evidence type="ECO:0000256" key="2">
    <source>
        <dbReference type="ARBA" id="ARBA00022475"/>
    </source>
</evidence>
<evidence type="ECO:0000313" key="13">
    <source>
        <dbReference type="Proteomes" id="UP000242188"/>
    </source>
</evidence>
<evidence type="ECO:0000256" key="3">
    <source>
        <dbReference type="ARBA" id="ARBA00022692"/>
    </source>
</evidence>